<dbReference type="Proteomes" id="UP000823775">
    <property type="component" value="Unassembled WGS sequence"/>
</dbReference>
<comment type="caution">
    <text evidence="2">The sequence shown here is derived from an EMBL/GenBank/DDBJ whole genome shotgun (WGS) entry which is preliminary data.</text>
</comment>
<sequence>MEVRRAQRAKGGYHHGHRHGDSLSPCDKSMIKKRHSDVEVPKLGKEPKRPSKNGVSPSPSITFGLLHPEWGGHAGGSHQLTKLHLGLTLCQTAHDVPTRLLCWWDCYPTGKGLSRKQ</sequence>
<evidence type="ECO:0000313" key="2">
    <source>
        <dbReference type="EMBL" id="MCD9641739.1"/>
    </source>
</evidence>
<feature type="compositionally biased region" description="Basic and acidic residues" evidence="1">
    <location>
        <begin position="36"/>
        <end position="49"/>
    </location>
</feature>
<keyword evidence="3" id="KW-1185">Reference proteome</keyword>
<accession>A0ABS8V6F8</accession>
<evidence type="ECO:0000313" key="3">
    <source>
        <dbReference type="Proteomes" id="UP000823775"/>
    </source>
</evidence>
<evidence type="ECO:0000256" key="1">
    <source>
        <dbReference type="SAM" id="MobiDB-lite"/>
    </source>
</evidence>
<feature type="region of interest" description="Disordered" evidence="1">
    <location>
        <begin position="1"/>
        <end position="60"/>
    </location>
</feature>
<protein>
    <submittedName>
        <fullName evidence="2">Uncharacterized protein</fullName>
    </submittedName>
</protein>
<organism evidence="2 3">
    <name type="scientific">Datura stramonium</name>
    <name type="common">Jimsonweed</name>
    <name type="synonym">Common thornapple</name>
    <dbReference type="NCBI Taxonomy" id="4076"/>
    <lineage>
        <taxon>Eukaryota</taxon>
        <taxon>Viridiplantae</taxon>
        <taxon>Streptophyta</taxon>
        <taxon>Embryophyta</taxon>
        <taxon>Tracheophyta</taxon>
        <taxon>Spermatophyta</taxon>
        <taxon>Magnoliopsida</taxon>
        <taxon>eudicotyledons</taxon>
        <taxon>Gunneridae</taxon>
        <taxon>Pentapetalae</taxon>
        <taxon>asterids</taxon>
        <taxon>lamiids</taxon>
        <taxon>Solanales</taxon>
        <taxon>Solanaceae</taxon>
        <taxon>Solanoideae</taxon>
        <taxon>Datureae</taxon>
        <taxon>Datura</taxon>
    </lineage>
</organism>
<name>A0ABS8V6F8_DATST</name>
<proteinExistence type="predicted"/>
<reference evidence="2 3" key="1">
    <citation type="journal article" date="2021" name="BMC Genomics">
        <title>Datura genome reveals duplications of psychoactive alkaloid biosynthetic genes and high mutation rate following tissue culture.</title>
        <authorList>
            <person name="Rajewski A."/>
            <person name="Carter-House D."/>
            <person name="Stajich J."/>
            <person name="Litt A."/>
        </authorList>
    </citation>
    <scope>NUCLEOTIDE SEQUENCE [LARGE SCALE GENOMIC DNA]</scope>
    <source>
        <strain evidence="2">AR-01</strain>
    </source>
</reference>
<dbReference type="EMBL" id="JACEIK010003447">
    <property type="protein sequence ID" value="MCD9641739.1"/>
    <property type="molecule type" value="Genomic_DNA"/>
</dbReference>
<gene>
    <name evidence="2" type="ORF">HAX54_028166</name>
</gene>
<feature type="compositionally biased region" description="Basic residues" evidence="1">
    <location>
        <begin position="1"/>
        <end position="18"/>
    </location>
</feature>